<evidence type="ECO:0000259" key="4">
    <source>
        <dbReference type="PROSITE" id="PS51379"/>
    </source>
</evidence>
<evidence type="ECO:0000313" key="5">
    <source>
        <dbReference type="EMBL" id="MBF4692429.1"/>
    </source>
</evidence>
<evidence type="ECO:0000256" key="2">
    <source>
        <dbReference type="ARBA" id="ARBA00023004"/>
    </source>
</evidence>
<sequence>MNKEALIREARQFMEQTEANYITSEIAISEKVVGLKIFEEPIFAFGDAEDAYFSSFKGPSVIGESFMSPKEWLPEAKTVISFFLPFTKAVRESNRVDKLFPSEAWLHGRIEGQLAVRKLCEYLNHKIESEGYISRIPSLDEQFKIFKNFEASITPFSSNWSERHAAFVCGLGTFGLSKGLITEKGMAGRFGSIVTNLNLEKTQRAYKDIYEYCTLCGACIKKCPVDAIDIQTGKDHILCSDYVDQIEEKYKPRYGCGKCQVGIPCEAKIPKPFTKG</sequence>
<evidence type="ECO:0000256" key="1">
    <source>
        <dbReference type="ARBA" id="ARBA00022723"/>
    </source>
</evidence>
<comment type="caution">
    <text evidence="5">The sequence shown here is derived from an EMBL/GenBank/DDBJ whole genome shotgun (WGS) entry which is preliminary data.</text>
</comment>
<dbReference type="PROSITE" id="PS51379">
    <property type="entry name" value="4FE4S_FER_2"/>
    <property type="match status" value="1"/>
</dbReference>
<dbReference type="PROSITE" id="PS00198">
    <property type="entry name" value="4FE4S_FER_1"/>
    <property type="match status" value="1"/>
</dbReference>
<proteinExistence type="predicted"/>
<keyword evidence="1" id="KW-0479">Metal-binding</keyword>
<dbReference type="PANTHER" id="PTHR42827">
    <property type="entry name" value="IRON-SULFUR CLUSTER-BINDING PROTEIN-RELATED"/>
    <property type="match status" value="1"/>
</dbReference>
<dbReference type="InterPro" id="IPR017900">
    <property type="entry name" value="4Fe4S_Fe_S_CS"/>
</dbReference>
<dbReference type="EMBL" id="JADKNH010000002">
    <property type="protein sequence ID" value="MBF4692429.1"/>
    <property type="molecule type" value="Genomic_DNA"/>
</dbReference>
<dbReference type="PANTHER" id="PTHR42827:SF1">
    <property type="entry name" value="IRON-SULFUR CLUSTER-BINDING PROTEIN"/>
    <property type="match status" value="1"/>
</dbReference>
<keyword evidence="2" id="KW-0408">Iron</keyword>
<gene>
    <name evidence="5" type="ORF">ISU02_04840</name>
</gene>
<keyword evidence="3" id="KW-0411">Iron-sulfur</keyword>
<organism evidence="5 6">
    <name type="scientific">Fusibacter ferrireducens</name>
    <dbReference type="NCBI Taxonomy" id="2785058"/>
    <lineage>
        <taxon>Bacteria</taxon>
        <taxon>Bacillati</taxon>
        <taxon>Bacillota</taxon>
        <taxon>Clostridia</taxon>
        <taxon>Eubacteriales</taxon>
        <taxon>Eubacteriales Family XII. Incertae Sedis</taxon>
        <taxon>Fusibacter</taxon>
    </lineage>
</organism>
<dbReference type="Proteomes" id="UP000614200">
    <property type="component" value="Unassembled WGS sequence"/>
</dbReference>
<accession>A0ABR9ZPR1</accession>
<name>A0ABR9ZPR1_9FIRM</name>
<feature type="domain" description="4Fe-4S ferredoxin-type" evidence="4">
    <location>
        <begin position="203"/>
        <end position="233"/>
    </location>
</feature>
<dbReference type="InterPro" id="IPR017896">
    <property type="entry name" value="4Fe4S_Fe-S-bd"/>
</dbReference>
<dbReference type="Pfam" id="PF00037">
    <property type="entry name" value="Fer4"/>
    <property type="match status" value="1"/>
</dbReference>
<reference evidence="5 6" key="1">
    <citation type="submission" date="2020-11" db="EMBL/GenBank/DDBJ databases">
        <title>Fusibacter basophilias sp. nov.</title>
        <authorList>
            <person name="Qiu D."/>
        </authorList>
    </citation>
    <scope>NUCLEOTIDE SEQUENCE [LARGE SCALE GENOMIC DNA]</scope>
    <source>
        <strain evidence="5 6">Q10-2</strain>
    </source>
</reference>
<dbReference type="Gene3D" id="3.30.70.20">
    <property type="match status" value="1"/>
</dbReference>
<dbReference type="RefSeq" id="WP_194700659.1">
    <property type="nucleotide sequence ID" value="NZ_JADKNH010000002.1"/>
</dbReference>
<dbReference type="SUPFAM" id="SSF54862">
    <property type="entry name" value="4Fe-4S ferredoxins"/>
    <property type="match status" value="1"/>
</dbReference>
<evidence type="ECO:0000256" key="3">
    <source>
        <dbReference type="ARBA" id="ARBA00023014"/>
    </source>
</evidence>
<protein>
    <submittedName>
        <fullName evidence="5">4Fe-4S binding protein</fullName>
    </submittedName>
</protein>
<keyword evidence="6" id="KW-1185">Reference proteome</keyword>
<evidence type="ECO:0000313" key="6">
    <source>
        <dbReference type="Proteomes" id="UP000614200"/>
    </source>
</evidence>